<sequence>MSEPGPVKWPRLIETEEEEVARLARFPQGSTWHELSKLPVLINEPEVRHLLIELPVANSDGHRMVVVPTVGSRATPVEGEENKLQRYGTHWECAIVASDHPRYPVQGYRISVPEAQLRRGRRLSI</sequence>
<dbReference type="RefSeq" id="WP_345478062.1">
    <property type="nucleotide sequence ID" value="NZ_BAABLW010000007.1"/>
</dbReference>
<protein>
    <submittedName>
        <fullName evidence="1">Uncharacterized protein</fullName>
    </submittedName>
</protein>
<proteinExistence type="predicted"/>
<evidence type="ECO:0000313" key="1">
    <source>
        <dbReference type="EMBL" id="GAA4924432.1"/>
    </source>
</evidence>
<evidence type="ECO:0000313" key="2">
    <source>
        <dbReference type="Proteomes" id="UP001500368"/>
    </source>
</evidence>
<name>A0ABP9G3J4_9MICC</name>
<keyword evidence="2" id="KW-1185">Reference proteome</keyword>
<organism evidence="1 2">
    <name type="scientific">Nesterenkonia rhizosphaerae</name>
    <dbReference type="NCBI Taxonomy" id="1348272"/>
    <lineage>
        <taxon>Bacteria</taxon>
        <taxon>Bacillati</taxon>
        <taxon>Actinomycetota</taxon>
        <taxon>Actinomycetes</taxon>
        <taxon>Micrococcales</taxon>
        <taxon>Micrococcaceae</taxon>
        <taxon>Nesterenkonia</taxon>
    </lineage>
</organism>
<reference evidence="2" key="1">
    <citation type="journal article" date="2019" name="Int. J. Syst. Evol. Microbiol.">
        <title>The Global Catalogue of Microorganisms (GCM) 10K type strain sequencing project: providing services to taxonomists for standard genome sequencing and annotation.</title>
        <authorList>
            <consortium name="The Broad Institute Genomics Platform"/>
            <consortium name="The Broad Institute Genome Sequencing Center for Infectious Disease"/>
            <person name="Wu L."/>
            <person name="Ma J."/>
        </authorList>
    </citation>
    <scope>NUCLEOTIDE SEQUENCE [LARGE SCALE GENOMIC DNA]</scope>
    <source>
        <strain evidence="2">JCM 19129</strain>
    </source>
</reference>
<gene>
    <name evidence="1" type="ORF">GCM10025790_22080</name>
</gene>
<comment type="caution">
    <text evidence="1">The sequence shown here is derived from an EMBL/GenBank/DDBJ whole genome shotgun (WGS) entry which is preliminary data.</text>
</comment>
<dbReference type="EMBL" id="BAABLW010000007">
    <property type="protein sequence ID" value="GAA4924432.1"/>
    <property type="molecule type" value="Genomic_DNA"/>
</dbReference>
<dbReference type="Proteomes" id="UP001500368">
    <property type="component" value="Unassembled WGS sequence"/>
</dbReference>
<accession>A0ABP9G3J4</accession>